<comment type="caution">
    <text evidence="2">The sequence shown here is derived from an EMBL/GenBank/DDBJ whole genome shotgun (WGS) entry which is preliminary data.</text>
</comment>
<feature type="domain" description="Glycoside-hydrolase family GH114 TIM-barrel" evidence="1">
    <location>
        <begin position="12"/>
        <end position="205"/>
    </location>
</feature>
<dbReference type="Proteomes" id="UP000533269">
    <property type="component" value="Unassembled WGS sequence"/>
</dbReference>
<dbReference type="AlphaFoldDB" id="A0A7W4TR24"/>
<organism evidence="2 3">
    <name type="scientific">Kineococcus radiotolerans</name>
    <dbReference type="NCBI Taxonomy" id="131568"/>
    <lineage>
        <taxon>Bacteria</taxon>
        <taxon>Bacillati</taxon>
        <taxon>Actinomycetota</taxon>
        <taxon>Actinomycetes</taxon>
        <taxon>Kineosporiales</taxon>
        <taxon>Kineosporiaceae</taxon>
        <taxon>Kineococcus</taxon>
    </lineage>
</organism>
<dbReference type="SUPFAM" id="SSF51445">
    <property type="entry name" value="(Trans)glycosidases"/>
    <property type="match status" value="1"/>
</dbReference>
<gene>
    <name evidence="2" type="ORF">FHR75_003975</name>
</gene>
<accession>A0A7W4TR24</accession>
<dbReference type="PANTHER" id="PTHR35273:SF2">
    <property type="entry name" value="ALPHA-GALACTOSIDASE"/>
    <property type="match status" value="1"/>
</dbReference>
<dbReference type="Gene3D" id="3.20.20.70">
    <property type="entry name" value="Aldolase class I"/>
    <property type="match status" value="1"/>
</dbReference>
<proteinExistence type="predicted"/>
<dbReference type="InterPro" id="IPR017853">
    <property type="entry name" value="GH"/>
</dbReference>
<dbReference type="EMBL" id="JACHVY010000005">
    <property type="protein sequence ID" value="MBB2903133.1"/>
    <property type="molecule type" value="Genomic_DNA"/>
</dbReference>
<reference evidence="2 3" key="2">
    <citation type="submission" date="2020-08" db="EMBL/GenBank/DDBJ databases">
        <authorList>
            <person name="Partida-Martinez L."/>
            <person name="Huntemann M."/>
            <person name="Clum A."/>
            <person name="Wang J."/>
            <person name="Palaniappan K."/>
            <person name="Ritter S."/>
            <person name="Chen I.-M."/>
            <person name="Stamatis D."/>
            <person name="Reddy T."/>
            <person name="O'Malley R."/>
            <person name="Daum C."/>
            <person name="Shapiro N."/>
            <person name="Ivanova N."/>
            <person name="Kyrpides N."/>
            <person name="Woyke T."/>
        </authorList>
    </citation>
    <scope>NUCLEOTIDE SEQUENCE [LARGE SCALE GENOMIC DNA]</scope>
    <source>
        <strain evidence="2 3">AS2.23</strain>
    </source>
</reference>
<dbReference type="Pfam" id="PF03537">
    <property type="entry name" value="Glyco_hydro_114"/>
    <property type="match status" value="1"/>
</dbReference>
<dbReference type="InterPro" id="IPR013785">
    <property type="entry name" value="Aldolase_TIM"/>
</dbReference>
<dbReference type="PANTHER" id="PTHR35273">
    <property type="entry name" value="ALPHA-1,4 POLYGALACTOSAMINIDASE, PUTATIVE (AFU_ORTHOLOGUE AFUA_3G07890)-RELATED"/>
    <property type="match status" value="1"/>
</dbReference>
<protein>
    <recommendedName>
        <fullName evidence="1">Glycoside-hydrolase family GH114 TIM-barrel domain-containing protein</fullName>
    </recommendedName>
</protein>
<dbReference type="InterPro" id="IPR004352">
    <property type="entry name" value="GH114_TIM-barrel"/>
</dbReference>
<sequence length="220" mass="24347">MSIVERDRTEVPAQVGYDICYVNGFQTQPEDSAVFAAQHPELLVLVDGAPLVDEGWPDEYLFDTSTARRRAALVQIVGAWITGCADAGYEAVEIDNVDSYTRSRSVLTVEDNLALAQEYARLAHAAGLAIAQKNTAEQSVRLRAMGYDFAVTESCVEFEECAAYQDQYPVVLDVEYTDELGDDGFTAACRDGDHPRSMILRDHDLLTPEDPGYTYRRCGT</sequence>
<evidence type="ECO:0000313" key="2">
    <source>
        <dbReference type="EMBL" id="MBB2903133.1"/>
    </source>
</evidence>
<reference evidence="2 3" key="1">
    <citation type="submission" date="2020-08" db="EMBL/GenBank/DDBJ databases">
        <title>The Agave Microbiome: Exploring the role of microbial communities in plant adaptations to desert environments.</title>
        <authorList>
            <person name="Partida-Martinez L.P."/>
        </authorList>
    </citation>
    <scope>NUCLEOTIDE SEQUENCE [LARGE SCALE GENOMIC DNA]</scope>
    <source>
        <strain evidence="2 3">AS2.23</strain>
    </source>
</reference>
<evidence type="ECO:0000259" key="1">
    <source>
        <dbReference type="Pfam" id="PF03537"/>
    </source>
</evidence>
<evidence type="ECO:0000313" key="3">
    <source>
        <dbReference type="Proteomes" id="UP000533269"/>
    </source>
</evidence>
<name>A0A7W4TR24_KINRA</name>